<evidence type="ECO:0000313" key="13">
    <source>
        <dbReference type="Proteomes" id="UP000533476"/>
    </source>
</evidence>
<dbReference type="GO" id="GO:0009231">
    <property type="term" value="P:riboflavin biosynthetic process"/>
    <property type="evidence" value="ECO:0007669"/>
    <property type="project" value="UniProtKB-KW"/>
</dbReference>
<sequence length="205" mass="22550">MFTGLIESIGRLRANTVQNDGISRRLIIETSLAAHLDLGESIAVNGVCLTVVEQDETAFEVDVSPTTLNLTTLGHLTPGSRVNLERALTPATRLGGHWVLGHVDTRGTVRSIREEGDAHHIEVAYPPRYAGWVLPQGSITFDGVSLTIVARSDDWVKVTIIPHTWEHTTIGDWIVNASVNIEFDVLGKYVEHLLAPYSGRKEERP</sequence>
<evidence type="ECO:0000256" key="8">
    <source>
        <dbReference type="ARBA" id="ARBA00022737"/>
    </source>
</evidence>
<dbReference type="EMBL" id="JABBVZ010000008">
    <property type="protein sequence ID" value="NMP21466.1"/>
    <property type="molecule type" value="Genomic_DNA"/>
</dbReference>
<reference evidence="12 13" key="1">
    <citation type="submission" date="2020-04" db="EMBL/GenBank/DDBJ databases">
        <authorList>
            <person name="Zhang R."/>
            <person name="Schippers A."/>
        </authorList>
    </citation>
    <scope>NUCLEOTIDE SEQUENCE [LARGE SCALE GENOMIC DNA]</scope>
    <source>
        <strain evidence="12 13">DSM 109850</strain>
    </source>
</reference>
<feature type="domain" description="Lumazine-binding" evidence="11">
    <location>
        <begin position="1"/>
        <end position="97"/>
    </location>
</feature>
<evidence type="ECO:0000256" key="1">
    <source>
        <dbReference type="ARBA" id="ARBA00000968"/>
    </source>
</evidence>
<dbReference type="AlphaFoldDB" id="A0A7Y0Q223"/>
<evidence type="ECO:0000256" key="5">
    <source>
        <dbReference type="ARBA" id="ARBA00013950"/>
    </source>
</evidence>
<keyword evidence="6" id="KW-0686">Riboflavin biosynthesis</keyword>
<keyword evidence="8" id="KW-0677">Repeat</keyword>
<feature type="repeat" description="Lumazine-binding" evidence="10">
    <location>
        <begin position="1"/>
        <end position="97"/>
    </location>
</feature>
<dbReference type="RefSeq" id="WP_169096847.1">
    <property type="nucleotide sequence ID" value="NZ_JABBVZ010000008.1"/>
</dbReference>
<comment type="caution">
    <text evidence="12">The sequence shown here is derived from an EMBL/GenBank/DDBJ whole genome shotgun (WGS) entry which is preliminary data.</text>
</comment>
<name>A0A7Y0Q223_9FIRM</name>
<dbReference type="PIRSF" id="PIRSF000498">
    <property type="entry name" value="Riboflavin_syn_A"/>
    <property type="match status" value="1"/>
</dbReference>
<dbReference type="InterPro" id="IPR026017">
    <property type="entry name" value="Lumazine-bd_dom"/>
</dbReference>
<accession>A0A7Y0Q223</accession>
<comment type="function">
    <text evidence="2">Catalyzes the dismutation of two molecules of 6,7-dimethyl-8-ribityllumazine, resulting in the formation of riboflavin and 5-amino-6-(D-ribitylamino)uracil.</text>
</comment>
<comment type="catalytic activity">
    <reaction evidence="1">
        <text>2 6,7-dimethyl-8-(1-D-ribityl)lumazine + H(+) = 5-amino-6-(D-ribitylamino)uracil + riboflavin</text>
        <dbReference type="Rhea" id="RHEA:20772"/>
        <dbReference type="ChEBI" id="CHEBI:15378"/>
        <dbReference type="ChEBI" id="CHEBI:15934"/>
        <dbReference type="ChEBI" id="CHEBI:57986"/>
        <dbReference type="ChEBI" id="CHEBI:58201"/>
        <dbReference type="EC" id="2.5.1.9"/>
    </reaction>
</comment>
<evidence type="ECO:0000256" key="4">
    <source>
        <dbReference type="ARBA" id="ARBA00012827"/>
    </source>
</evidence>
<keyword evidence="13" id="KW-1185">Reference proteome</keyword>
<dbReference type="Pfam" id="PF00677">
    <property type="entry name" value="Lum_binding"/>
    <property type="match status" value="2"/>
</dbReference>
<dbReference type="CDD" id="cd00402">
    <property type="entry name" value="Riboflavin_synthase_like"/>
    <property type="match status" value="1"/>
</dbReference>
<dbReference type="InterPro" id="IPR017938">
    <property type="entry name" value="Riboflavin_synthase-like_b-brl"/>
</dbReference>
<feature type="domain" description="Lumazine-binding" evidence="11">
    <location>
        <begin position="98"/>
        <end position="194"/>
    </location>
</feature>
<gene>
    <name evidence="12" type="ORF">HIJ39_03720</name>
</gene>
<comment type="pathway">
    <text evidence="3">Cofactor biosynthesis; riboflavin biosynthesis; riboflavin from 2-hydroxy-3-oxobutyl phosphate and 5-amino-6-(D-ribitylamino)uracil: step 2/2.</text>
</comment>
<keyword evidence="7 12" id="KW-0808">Transferase</keyword>
<evidence type="ECO:0000256" key="9">
    <source>
        <dbReference type="NCBIfam" id="TIGR00187"/>
    </source>
</evidence>
<dbReference type="FunFam" id="2.40.30.20:FF:000003">
    <property type="entry name" value="Riboflavin synthase, alpha subunit"/>
    <property type="match status" value="1"/>
</dbReference>
<evidence type="ECO:0000256" key="10">
    <source>
        <dbReference type="PROSITE-ProRule" id="PRU00524"/>
    </source>
</evidence>
<dbReference type="EC" id="2.5.1.9" evidence="4 9"/>
<dbReference type="PANTHER" id="PTHR21098">
    <property type="entry name" value="RIBOFLAVIN SYNTHASE ALPHA CHAIN"/>
    <property type="match status" value="1"/>
</dbReference>
<evidence type="ECO:0000256" key="3">
    <source>
        <dbReference type="ARBA" id="ARBA00004887"/>
    </source>
</evidence>
<feature type="repeat" description="Lumazine-binding" evidence="10">
    <location>
        <begin position="98"/>
        <end position="194"/>
    </location>
</feature>
<dbReference type="Proteomes" id="UP000533476">
    <property type="component" value="Unassembled WGS sequence"/>
</dbReference>
<proteinExistence type="predicted"/>
<dbReference type="NCBIfam" id="TIGR00187">
    <property type="entry name" value="ribE"/>
    <property type="match status" value="1"/>
</dbReference>
<evidence type="ECO:0000256" key="6">
    <source>
        <dbReference type="ARBA" id="ARBA00022619"/>
    </source>
</evidence>
<dbReference type="GO" id="GO:0004746">
    <property type="term" value="F:riboflavin synthase activity"/>
    <property type="evidence" value="ECO:0007669"/>
    <property type="project" value="UniProtKB-UniRule"/>
</dbReference>
<evidence type="ECO:0000313" key="12">
    <source>
        <dbReference type="EMBL" id="NMP21466.1"/>
    </source>
</evidence>
<dbReference type="InterPro" id="IPR001783">
    <property type="entry name" value="Lumazine-bd"/>
</dbReference>
<evidence type="ECO:0000256" key="2">
    <source>
        <dbReference type="ARBA" id="ARBA00002803"/>
    </source>
</evidence>
<evidence type="ECO:0000256" key="7">
    <source>
        <dbReference type="ARBA" id="ARBA00022679"/>
    </source>
</evidence>
<dbReference type="SUPFAM" id="SSF63380">
    <property type="entry name" value="Riboflavin synthase domain-like"/>
    <property type="match status" value="2"/>
</dbReference>
<dbReference type="InterPro" id="IPR023366">
    <property type="entry name" value="ATP_synth_asu-like_sf"/>
</dbReference>
<dbReference type="NCBIfam" id="NF006767">
    <property type="entry name" value="PRK09289.1"/>
    <property type="match status" value="1"/>
</dbReference>
<evidence type="ECO:0000259" key="11">
    <source>
        <dbReference type="PROSITE" id="PS51177"/>
    </source>
</evidence>
<dbReference type="PROSITE" id="PS51177">
    <property type="entry name" value="LUMAZINE_BIND"/>
    <property type="match status" value="2"/>
</dbReference>
<protein>
    <recommendedName>
        <fullName evidence="5 9">Riboflavin synthase</fullName>
        <ecNumber evidence="4 9">2.5.1.9</ecNumber>
    </recommendedName>
</protein>
<organism evidence="12 13">
    <name type="scientific">Sulfobacillus harzensis</name>
    <dbReference type="NCBI Taxonomy" id="2729629"/>
    <lineage>
        <taxon>Bacteria</taxon>
        <taxon>Bacillati</taxon>
        <taxon>Bacillota</taxon>
        <taxon>Clostridia</taxon>
        <taxon>Eubacteriales</taxon>
        <taxon>Clostridiales Family XVII. Incertae Sedis</taxon>
        <taxon>Sulfobacillus</taxon>
    </lineage>
</organism>
<dbReference type="PANTHER" id="PTHR21098:SF12">
    <property type="entry name" value="RIBOFLAVIN SYNTHASE"/>
    <property type="match status" value="1"/>
</dbReference>
<dbReference type="Gene3D" id="2.40.30.20">
    <property type="match status" value="2"/>
</dbReference>